<dbReference type="EMBL" id="VFPJ01000001">
    <property type="protein sequence ID" value="TQM39439.1"/>
    <property type="molecule type" value="Genomic_DNA"/>
</dbReference>
<organism evidence="2 4">
    <name type="scientific">Flavobacterium branchiophilum</name>
    <dbReference type="NCBI Taxonomy" id="55197"/>
    <lineage>
        <taxon>Bacteria</taxon>
        <taxon>Pseudomonadati</taxon>
        <taxon>Bacteroidota</taxon>
        <taxon>Flavobacteriia</taxon>
        <taxon>Flavobacteriales</taxon>
        <taxon>Flavobacteriaceae</taxon>
        <taxon>Flavobacterium</taxon>
    </lineage>
</organism>
<name>A0A2H3K856_9FLAO</name>
<reference evidence="2 4" key="1">
    <citation type="submission" date="2017-09" db="EMBL/GenBank/DDBJ databases">
        <title>Whole genomes of Flavobacteriaceae.</title>
        <authorList>
            <person name="Stine C."/>
            <person name="Li C."/>
            <person name="Tadesse D."/>
        </authorList>
    </citation>
    <scope>NUCLEOTIDE SEQUENCE [LARGE SCALE GENOMIC DNA]</scope>
    <source>
        <strain evidence="2 4">ATCC 35036</strain>
    </source>
</reference>
<dbReference type="Proteomes" id="UP000220828">
    <property type="component" value="Unassembled WGS sequence"/>
</dbReference>
<evidence type="ECO:0000313" key="4">
    <source>
        <dbReference type="Proteomes" id="UP000220828"/>
    </source>
</evidence>
<proteinExistence type="predicted"/>
<dbReference type="EMBL" id="PCMW01000159">
    <property type="protein sequence ID" value="PDS21697.1"/>
    <property type="molecule type" value="Genomic_DNA"/>
</dbReference>
<dbReference type="AlphaFoldDB" id="A0A2H3K856"/>
<comment type="caution">
    <text evidence="2">The sequence shown here is derived from an EMBL/GenBank/DDBJ whole genome shotgun (WGS) entry which is preliminary data.</text>
</comment>
<accession>A0A2H3K856</accession>
<dbReference type="RefSeq" id="WP_089080994.1">
    <property type="nucleotide sequence ID" value="NZ_PCMW01000159.1"/>
</dbReference>
<evidence type="ECO:0008006" key="6">
    <source>
        <dbReference type="Google" id="ProtNLM"/>
    </source>
</evidence>
<protein>
    <recommendedName>
        <fullName evidence="6">Lipoprotein</fullName>
    </recommendedName>
</protein>
<sequence>MKNFKIITFISFLLILFSCEKEENIKIQNTNIDNVSIKDGRLSFQSIESLQRVYKEYADATDEKLASYLQPLYKKGFYSLRPIVTESNENFLYYHYTKNDSTMRKSNHRSQEDVFDYLDDLEDIIGDDTFSAFLNNNAEILVADKIYKYTDVGLFISNEDKYNNLLSYLDEKNVSQNIIEETPLNIKTNLFNEFPSDGINTINPDIKYFKVAPMDPDTDGGGSGAPYTPTPGSPASTDPSYNAFLNNLGSCQIQHGLFTTWFGENDVCIDKYESRRRVKTKAFNYNYLIVYHMGVKCVHQYRGWTGFWRLEATDEIRLVVEAAQFEYDLDALLGNNAINNQTREQIYYMNNQKAYFAGPNTITFNNQWGLPTITYYNLNSLPAIFQDNLSFEFFGTGIDWLDNQIQNGIDTNLEASNLNQQFYSTLYSTLSSQLQKAFGNNTQVPQNRTFVAKFPQNGKMIFQKSVALKEYNVGYSEKTFDWGAEFSFNASTSGDSGWRMSGGAGNVLVRPKNFRVKIIGAARRGDVWHGSKFNNGIN</sequence>
<evidence type="ECO:0000313" key="3">
    <source>
        <dbReference type="EMBL" id="TQM39439.1"/>
    </source>
</evidence>
<evidence type="ECO:0000313" key="2">
    <source>
        <dbReference type="EMBL" id="PDS21697.1"/>
    </source>
</evidence>
<gene>
    <name evidence="2" type="ORF">B0A77_15285</name>
    <name evidence="3" type="ORF">BC670_0233</name>
</gene>
<evidence type="ECO:0000256" key="1">
    <source>
        <dbReference type="SAM" id="MobiDB-lite"/>
    </source>
</evidence>
<dbReference type="Proteomes" id="UP000320773">
    <property type="component" value="Unassembled WGS sequence"/>
</dbReference>
<dbReference type="OrthoDB" id="1110966at2"/>
<dbReference type="PROSITE" id="PS51257">
    <property type="entry name" value="PROKAR_LIPOPROTEIN"/>
    <property type="match status" value="1"/>
</dbReference>
<reference evidence="3 5" key="2">
    <citation type="submission" date="2019-06" db="EMBL/GenBank/DDBJ databases">
        <title>Genomic Encyclopedia of Archaeal and Bacterial Type Strains, Phase II (KMG-II): from individual species to whole genera.</title>
        <authorList>
            <person name="Goeker M."/>
        </authorList>
    </citation>
    <scope>NUCLEOTIDE SEQUENCE [LARGE SCALE GENOMIC DNA]</scope>
    <source>
        <strain evidence="3 5">DSM 24789</strain>
    </source>
</reference>
<feature type="region of interest" description="Disordered" evidence="1">
    <location>
        <begin position="218"/>
        <end position="238"/>
    </location>
</feature>
<evidence type="ECO:0000313" key="5">
    <source>
        <dbReference type="Proteomes" id="UP000320773"/>
    </source>
</evidence>